<evidence type="ECO:0000256" key="3">
    <source>
        <dbReference type="SAM" id="MobiDB-lite"/>
    </source>
</evidence>
<accession>A0A8H7UCK7</accession>
<feature type="compositionally biased region" description="Basic and acidic residues" evidence="3">
    <location>
        <begin position="375"/>
        <end position="403"/>
    </location>
</feature>
<dbReference type="PANTHER" id="PTHR22691:SF8">
    <property type="entry name" value="PROTEIN SPT2 HOMOLOG"/>
    <property type="match status" value="1"/>
</dbReference>
<evidence type="ECO:0008006" key="6">
    <source>
        <dbReference type="Google" id="ProtNLM"/>
    </source>
</evidence>
<gene>
    <name evidence="4" type="ORF">INT43_003212</name>
</gene>
<evidence type="ECO:0000256" key="1">
    <source>
        <dbReference type="ARBA" id="ARBA00006461"/>
    </source>
</evidence>
<proteinExistence type="inferred from homology"/>
<name>A0A8H7UCK7_MORIS</name>
<dbReference type="AlphaFoldDB" id="A0A8H7UCK7"/>
<evidence type="ECO:0000313" key="4">
    <source>
        <dbReference type="EMBL" id="KAG2177965.1"/>
    </source>
</evidence>
<keyword evidence="5" id="KW-1185">Reference proteome</keyword>
<dbReference type="SMART" id="SM00784">
    <property type="entry name" value="SPT2"/>
    <property type="match status" value="1"/>
</dbReference>
<feature type="region of interest" description="Disordered" evidence="3">
    <location>
        <begin position="359"/>
        <end position="418"/>
    </location>
</feature>
<dbReference type="GO" id="GO:0042393">
    <property type="term" value="F:histone binding"/>
    <property type="evidence" value="ECO:0007669"/>
    <property type="project" value="TreeGrafter"/>
</dbReference>
<dbReference type="GO" id="GO:0006334">
    <property type="term" value="P:nucleosome assembly"/>
    <property type="evidence" value="ECO:0007669"/>
    <property type="project" value="TreeGrafter"/>
</dbReference>
<dbReference type="GO" id="GO:0005730">
    <property type="term" value="C:nucleolus"/>
    <property type="evidence" value="ECO:0007669"/>
    <property type="project" value="TreeGrafter"/>
</dbReference>
<protein>
    <recommendedName>
        <fullName evidence="6">SPT2-domain-containing protein</fullName>
    </recommendedName>
</protein>
<dbReference type="GO" id="GO:0003677">
    <property type="term" value="F:DNA binding"/>
    <property type="evidence" value="ECO:0007669"/>
    <property type="project" value="TreeGrafter"/>
</dbReference>
<dbReference type="InterPro" id="IPR013256">
    <property type="entry name" value="Chromatin_SPT2"/>
</dbReference>
<feature type="region of interest" description="Disordered" evidence="3">
    <location>
        <begin position="138"/>
        <end position="342"/>
    </location>
</feature>
<comment type="caution">
    <text evidence="4">The sequence shown here is derived from an EMBL/GenBank/DDBJ whole genome shotgun (WGS) entry which is preliminary data.</text>
</comment>
<organism evidence="4 5">
    <name type="scientific">Mortierella isabellina</name>
    <name type="common">Filamentous fungus</name>
    <name type="synonym">Umbelopsis isabellina</name>
    <dbReference type="NCBI Taxonomy" id="91625"/>
    <lineage>
        <taxon>Eukaryota</taxon>
        <taxon>Fungi</taxon>
        <taxon>Fungi incertae sedis</taxon>
        <taxon>Mucoromycota</taxon>
        <taxon>Mucoromycotina</taxon>
        <taxon>Umbelopsidomycetes</taxon>
        <taxon>Umbelopsidales</taxon>
        <taxon>Umbelopsidaceae</taxon>
        <taxon>Umbelopsis</taxon>
    </lineage>
</organism>
<dbReference type="PANTHER" id="PTHR22691">
    <property type="entry name" value="YEAST SPT2-RELATED"/>
    <property type="match status" value="1"/>
</dbReference>
<feature type="compositionally biased region" description="Basic and acidic residues" evidence="3">
    <location>
        <begin position="18"/>
        <end position="53"/>
    </location>
</feature>
<dbReference type="OrthoDB" id="2442712at2759"/>
<feature type="compositionally biased region" description="Acidic residues" evidence="3">
    <location>
        <begin position="319"/>
        <end position="342"/>
    </location>
</feature>
<dbReference type="EMBL" id="JAEPQZ010000008">
    <property type="protein sequence ID" value="KAG2177965.1"/>
    <property type="molecule type" value="Genomic_DNA"/>
</dbReference>
<feature type="region of interest" description="Disordered" evidence="3">
    <location>
        <begin position="13"/>
        <end position="53"/>
    </location>
</feature>
<dbReference type="Pfam" id="PF08243">
    <property type="entry name" value="SPT2"/>
    <property type="match status" value="1"/>
</dbReference>
<reference evidence="4" key="1">
    <citation type="submission" date="2020-12" db="EMBL/GenBank/DDBJ databases">
        <title>Metabolic potential, ecology and presence of endohyphal bacteria is reflected in genomic diversity of Mucoromycotina.</title>
        <authorList>
            <person name="Muszewska A."/>
            <person name="Okrasinska A."/>
            <person name="Steczkiewicz K."/>
            <person name="Drgas O."/>
            <person name="Orlowska M."/>
            <person name="Perlinska-Lenart U."/>
            <person name="Aleksandrzak-Piekarczyk T."/>
            <person name="Szatraj K."/>
            <person name="Zielenkiewicz U."/>
            <person name="Pilsyk S."/>
            <person name="Malc E."/>
            <person name="Mieczkowski P."/>
            <person name="Kruszewska J.S."/>
            <person name="Biernat P."/>
            <person name="Pawlowska J."/>
        </authorList>
    </citation>
    <scope>NUCLEOTIDE SEQUENCE</scope>
    <source>
        <strain evidence="4">WA0000067209</strain>
    </source>
</reference>
<dbReference type="GO" id="GO:0006360">
    <property type="term" value="P:transcription by RNA polymerase I"/>
    <property type="evidence" value="ECO:0007669"/>
    <property type="project" value="TreeGrafter"/>
</dbReference>
<feature type="compositionally biased region" description="Low complexity" evidence="3">
    <location>
        <begin position="275"/>
        <end position="294"/>
    </location>
</feature>
<feature type="compositionally biased region" description="Low complexity" evidence="3">
    <location>
        <begin position="178"/>
        <end position="192"/>
    </location>
</feature>
<evidence type="ECO:0000256" key="2">
    <source>
        <dbReference type="ARBA" id="ARBA00023054"/>
    </source>
</evidence>
<evidence type="ECO:0000313" key="5">
    <source>
        <dbReference type="Proteomes" id="UP000654370"/>
    </source>
</evidence>
<feature type="region of interest" description="Disordered" evidence="3">
    <location>
        <begin position="80"/>
        <end position="120"/>
    </location>
</feature>
<keyword evidence="2" id="KW-0175">Coiled coil</keyword>
<feature type="compositionally biased region" description="Basic and acidic residues" evidence="3">
    <location>
        <begin position="229"/>
        <end position="268"/>
    </location>
</feature>
<dbReference type="Proteomes" id="UP000654370">
    <property type="component" value="Unassembled WGS sequence"/>
</dbReference>
<comment type="similarity">
    <text evidence="1">Belongs to the SPT2 family.</text>
</comment>
<sequence>MSDVQFEELLATATSLSKEQEQGLKQRADRARKEDDRKRKDEERRQKAKKEAQAAILKLREEEEKRRKAAFQKQKLLKEQREQEALRRQQQQLQYRRPATNGDRKPSGKHPVRQTFIPDKPKIVHQDLSFDEILKKAKEVPTDKKAASVQRKYQPPAPEPAARPKLQIKDPIRKQPASIGSSKPSSIYSSKYQHNGAAGIGGSAGSKPASVRDRIKNMALAPPQKLNMNKRDMRSVEEIQQDVRRKLGKPVPEERRPIEKDRPLERRPMRPAPPAAAARRPPLSSAGRPDASRPVARRRSPPRMPFRSNRPRPSRRYSDEDEYDEDLDGFIDDEDVEEEGNDYSEVISKMFRYDRKRYHDEMHSDDDMEAGAGDVLREEKRSTRLARQEDLLEEQREREELERARKRKLARMKQDQRP</sequence>